<keyword evidence="3" id="KW-1185">Reference proteome</keyword>
<dbReference type="AlphaFoldDB" id="A0A4V2K1X7"/>
<dbReference type="Proteomes" id="UP000292082">
    <property type="component" value="Unassembled WGS sequence"/>
</dbReference>
<gene>
    <name evidence="2" type="ORF">BD310DRAFT_811893</name>
    <name evidence="1" type="ORF">BD311DRAFT_650270</name>
</gene>
<dbReference type="EMBL" id="ML145095">
    <property type="protein sequence ID" value="TBU62079.1"/>
    <property type="molecule type" value="Genomic_DNA"/>
</dbReference>
<accession>A0A4V2K1X7</accession>
<evidence type="ECO:0000313" key="2">
    <source>
        <dbReference type="EMBL" id="TBU62079.1"/>
    </source>
</evidence>
<dbReference type="EMBL" id="ML143388">
    <property type="protein sequence ID" value="TBU34483.1"/>
    <property type="molecule type" value="Genomic_DNA"/>
</dbReference>
<protein>
    <recommendedName>
        <fullName evidence="4">Protein kinase domain-containing protein</fullName>
    </recommendedName>
</protein>
<reference evidence="1 3" key="1">
    <citation type="submission" date="2019-01" db="EMBL/GenBank/DDBJ databases">
        <title>Draft genome sequences of three monokaryotic isolates of the white-rot basidiomycete fungus Dichomitus squalens.</title>
        <authorList>
            <consortium name="DOE Joint Genome Institute"/>
            <person name="Lopez S.C."/>
            <person name="Andreopoulos B."/>
            <person name="Pangilinan J."/>
            <person name="Lipzen A."/>
            <person name="Riley R."/>
            <person name="Ahrendt S."/>
            <person name="Ng V."/>
            <person name="Barry K."/>
            <person name="Daum C."/>
            <person name="Grigoriev I.V."/>
            <person name="Hilden K.S."/>
            <person name="Makela M.R."/>
            <person name="de Vries R.P."/>
        </authorList>
    </citation>
    <scope>NUCLEOTIDE SEQUENCE [LARGE SCALE GENOMIC DNA]</scope>
    <source>
        <strain evidence="2 3">CBS 464.89</strain>
        <strain evidence="1">OM18370.1</strain>
    </source>
</reference>
<evidence type="ECO:0008006" key="4">
    <source>
        <dbReference type="Google" id="ProtNLM"/>
    </source>
</evidence>
<evidence type="ECO:0000313" key="3">
    <source>
        <dbReference type="Proteomes" id="UP000292082"/>
    </source>
</evidence>
<organism evidence="1">
    <name type="scientific">Dichomitus squalens</name>
    <dbReference type="NCBI Taxonomy" id="114155"/>
    <lineage>
        <taxon>Eukaryota</taxon>
        <taxon>Fungi</taxon>
        <taxon>Dikarya</taxon>
        <taxon>Basidiomycota</taxon>
        <taxon>Agaricomycotina</taxon>
        <taxon>Agaricomycetes</taxon>
        <taxon>Polyporales</taxon>
        <taxon>Polyporaceae</taxon>
        <taxon>Dichomitus</taxon>
    </lineage>
</organism>
<proteinExistence type="predicted"/>
<name>A0A4V2K1X7_9APHY</name>
<dbReference type="Proteomes" id="UP000292957">
    <property type="component" value="Unassembled WGS sequence"/>
</dbReference>
<evidence type="ECO:0000313" key="1">
    <source>
        <dbReference type="EMBL" id="TBU34483.1"/>
    </source>
</evidence>
<sequence length="197" mass="21817">MEQFEGEGGTRIHPLRQVALKWVVGASNLGGMKREARLYEKELAPLQGTVVPRFFGFFRGFIGDVEVGCIVLEWCGGEPIKEMQELNRQRMLAGIALHKAGVHHGELLDKSHWVPVGDGTLRIVGFSSAQTHGCAGMTVLSRNNSGDPRPKAICKELAVLESRFGVDAERTGNHVRWANNLYPEFDAAFYDTYSFPS</sequence>
<dbReference type="OrthoDB" id="2751906at2759"/>